<evidence type="ECO:0000256" key="5">
    <source>
        <dbReference type="ARBA" id="ARBA00023242"/>
    </source>
</evidence>
<comment type="similarity">
    <text evidence="2 6">Belongs to the DNA polymerase epsilon subunit B family.</text>
</comment>
<evidence type="ECO:0000256" key="2">
    <source>
        <dbReference type="ARBA" id="ARBA00009560"/>
    </source>
</evidence>
<keyword evidence="9" id="KW-1185">Reference proteome</keyword>
<dbReference type="InterPro" id="IPR007185">
    <property type="entry name" value="DNA_pol_a/d/e_bsu"/>
</dbReference>
<evidence type="ECO:0000256" key="4">
    <source>
        <dbReference type="ARBA" id="ARBA00023125"/>
    </source>
</evidence>
<evidence type="ECO:0000313" key="9">
    <source>
        <dbReference type="Proteomes" id="UP000053558"/>
    </source>
</evidence>
<dbReference type="PIRSF" id="PIRSF000799">
    <property type="entry name" value="DNA_pol_eps_2"/>
    <property type="match status" value="1"/>
</dbReference>
<organism evidence="8 9">
    <name type="scientific">Coniophora puteana (strain RWD-64-598)</name>
    <name type="common">Brown rot fungus</name>
    <dbReference type="NCBI Taxonomy" id="741705"/>
    <lineage>
        <taxon>Eukaryota</taxon>
        <taxon>Fungi</taxon>
        <taxon>Dikarya</taxon>
        <taxon>Basidiomycota</taxon>
        <taxon>Agaricomycotina</taxon>
        <taxon>Agaricomycetes</taxon>
        <taxon>Agaricomycetidae</taxon>
        <taxon>Boletales</taxon>
        <taxon>Coniophorineae</taxon>
        <taxon>Coniophoraceae</taxon>
        <taxon>Coniophora</taxon>
    </lineage>
</organism>
<dbReference type="GO" id="GO:0003677">
    <property type="term" value="F:DNA binding"/>
    <property type="evidence" value="ECO:0007669"/>
    <property type="project" value="UniProtKB-UniRule"/>
</dbReference>
<comment type="function">
    <text evidence="6">Participates in DNA repair and in chromosomal DNA replication.</text>
</comment>
<reference evidence="9" key="1">
    <citation type="journal article" date="2012" name="Science">
        <title>The Paleozoic origin of enzymatic lignin decomposition reconstructed from 31 fungal genomes.</title>
        <authorList>
            <person name="Floudas D."/>
            <person name="Binder M."/>
            <person name="Riley R."/>
            <person name="Barry K."/>
            <person name="Blanchette R.A."/>
            <person name="Henrissat B."/>
            <person name="Martinez A.T."/>
            <person name="Otillar R."/>
            <person name="Spatafora J.W."/>
            <person name="Yadav J.S."/>
            <person name="Aerts A."/>
            <person name="Benoit I."/>
            <person name="Boyd A."/>
            <person name="Carlson A."/>
            <person name="Copeland A."/>
            <person name="Coutinho P.M."/>
            <person name="de Vries R.P."/>
            <person name="Ferreira P."/>
            <person name="Findley K."/>
            <person name="Foster B."/>
            <person name="Gaskell J."/>
            <person name="Glotzer D."/>
            <person name="Gorecki P."/>
            <person name="Heitman J."/>
            <person name="Hesse C."/>
            <person name="Hori C."/>
            <person name="Igarashi K."/>
            <person name="Jurgens J.A."/>
            <person name="Kallen N."/>
            <person name="Kersten P."/>
            <person name="Kohler A."/>
            <person name="Kuees U."/>
            <person name="Kumar T.K.A."/>
            <person name="Kuo A."/>
            <person name="LaButti K."/>
            <person name="Larrondo L.F."/>
            <person name="Lindquist E."/>
            <person name="Ling A."/>
            <person name="Lombard V."/>
            <person name="Lucas S."/>
            <person name="Lundell T."/>
            <person name="Martin R."/>
            <person name="McLaughlin D.J."/>
            <person name="Morgenstern I."/>
            <person name="Morin E."/>
            <person name="Murat C."/>
            <person name="Nagy L.G."/>
            <person name="Nolan M."/>
            <person name="Ohm R.A."/>
            <person name="Patyshakuliyeva A."/>
            <person name="Rokas A."/>
            <person name="Ruiz-Duenas F.J."/>
            <person name="Sabat G."/>
            <person name="Salamov A."/>
            <person name="Samejima M."/>
            <person name="Schmutz J."/>
            <person name="Slot J.C."/>
            <person name="St John F."/>
            <person name="Stenlid J."/>
            <person name="Sun H."/>
            <person name="Sun S."/>
            <person name="Syed K."/>
            <person name="Tsang A."/>
            <person name="Wiebenga A."/>
            <person name="Young D."/>
            <person name="Pisabarro A."/>
            <person name="Eastwood D.C."/>
            <person name="Martin F."/>
            <person name="Cullen D."/>
            <person name="Grigoriev I.V."/>
            <person name="Hibbett D.S."/>
        </authorList>
    </citation>
    <scope>NUCLEOTIDE SEQUENCE [LARGE SCALE GENOMIC DNA]</scope>
    <source>
        <strain evidence="9">RWD-64-598 SS2</strain>
    </source>
</reference>
<dbReference type="OMA" id="FFCEGCF"/>
<dbReference type="InterPro" id="IPR016266">
    <property type="entry name" value="POLE2"/>
</dbReference>
<proteinExistence type="inferred from homology"/>
<evidence type="ECO:0000313" key="8">
    <source>
        <dbReference type="EMBL" id="EIW82110.1"/>
    </source>
</evidence>
<keyword evidence="4 6" id="KW-0238">DNA-binding</keyword>
<comment type="caution">
    <text evidence="8">The sequence shown here is derived from an EMBL/GenBank/DDBJ whole genome shotgun (WGS) entry which is preliminary data.</text>
</comment>
<dbReference type="RefSeq" id="XP_007767377.1">
    <property type="nucleotide sequence ID" value="XM_007769187.1"/>
</dbReference>
<accession>A0A5M3MSN7</accession>
<dbReference type="Pfam" id="PF04042">
    <property type="entry name" value="DNA_pol_E_B"/>
    <property type="match status" value="1"/>
</dbReference>
<sequence>MADSRQRTIIQVFRKYSHSLGPEALQFIENVLHQHDISEGNVEYSVEMFAKEYNKQDDAAMKVSLSILKRVYDTLQDQGADADALDAELLDPESHLHIIDAFEMPLWNWSQERGTFEKFSGPLTIAGSADTRVMATRNRLHIIKQSVLRNEHFSPSTLPSRDRERLVTLKSTKQLLGRAGDRFLLLGLLVHNKEGKLCIEDSDGSVELDLSKLGEPGEGLYTEGCLALVEGEYTDENTLEVVAIGQPPCEDRETARSIYGHIDFLGKGSTSLLEDSNFTRRIREDLSDLYFFFLSDVWLDDPRTFVGLQKMFDNCVANSFIPKVIALCGNFTSRSLAQGNARDIQRYQENFDTLADLIASYPQVTRTTHFIFVPGPLDITSSGTLPRRPLLSTFTSQLKSKIPRVHFATNPCRIKFFGQEIVIFRENTMARMLRNTVGVKPHVTGEELRRYSILDQSHLVPLTSSILPTLPDYDHSLRLYPLPTVVILADKYEKYKLTYSGCHVFNPGSFVGKDFSFSTYCPAELASEEG</sequence>
<dbReference type="OrthoDB" id="10254730at2759"/>
<dbReference type="AlphaFoldDB" id="A0A5M3MSN7"/>
<evidence type="ECO:0000256" key="6">
    <source>
        <dbReference type="PIRNR" id="PIRNR000799"/>
    </source>
</evidence>
<dbReference type="PANTHER" id="PTHR12708:SF0">
    <property type="entry name" value="DNA POLYMERASE EPSILON SUBUNIT 2"/>
    <property type="match status" value="1"/>
</dbReference>
<dbReference type="GO" id="GO:0042276">
    <property type="term" value="P:error-prone translesion synthesis"/>
    <property type="evidence" value="ECO:0007669"/>
    <property type="project" value="TreeGrafter"/>
</dbReference>
<evidence type="ECO:0000256" key="1">
    <source>
        <dbReference type="ARBA" id="ARBA00004123"/>
    </source>
</evidence>
<dbReference type="PANTHER" id="PTHR12708">
    <property type="entry name" value="DNA POLYMERASE EPSILON SUBUNIT B"/>
    <property type="match status" value="1"/>
</dbReference>
<dbReference type="EMBL" id="JH711577">
    <property type="protein sequence ID" value="EIW82110.1"/>
    <property type="molecule type" value="Genomic_DNA"/>
</dbReference>
<dbReference type="KEGG" id="cput:CONPUDRAFT_54297"/>
<dbReference type="GO" id="GO:0008622">
    <property type="term" value="C:epsilon DNA polymerase complex"/>
    <property type="evidence" value="ECO:0007669"/>
    <property type="project" value="UniProtKB-UniRule"/>
</dbReference>
<protein>
    <recommendedName>
        <fullName evidence="6">DNA polymerase epsilon subunit</fullName>
    </recommendedName>
    <alternativeName>
        <fullName evidence="6">DNA polymerase II subunit 2</fullName>
    </alternativeName>
</protein>
<gene>
    <name evidence="8" type="ORF">CONPUDRAFT_54297</name>
</gene>
<dbReference type="Gene3D" id="3.60.21.60">
    <property type="match status" value="1"/>
</dbReference>
<dbReference type="Proteomes" id="UP000053558">
    <property type="component" value="Unassembled WGS sequence"/>
</dbReference>
<feature type="domain" description="DNA polymerase alpha/delta/epsilon subunit B" evidence="7">
    <location>
        <begin position="291"/>
        <end position="495"/>
    </location>
</feature>
<evidence type="ECO:0000259" key="7">
    <source>
        <dbReference type="Pfam" id="PF04042"/>
    </source>
</evidence>
<evidence type="ECO:0000256" key="3">
    <source>
        <dbReference type="ARBA" id="ARBA00022705"/>
    </source>
</evidence>
<dbReference type="GO" id="GO:0006261">
    <property type="term" value="P:DNA-templated DNA replication"/>
    <property type="evidence" value="ECO:0007669"/>
    <property type="project" value="InterPro"/>
</dbReference>
<name>A0A5M3MSN7_CONPW</name>
<dbReference type="GeneID" id="19207652"/>
<keyword evidence="3 6" id="KW-0235">DNA replication</keyword>
<comment type="subcellular location">
    <subcellularLocation>
        <location evidence="1 6">Nucleus</location>
    </subcellularLocation>
</comment>
<keyword evidence="5 6" id="KW-0539">Nucleus</keyword>